<evidence type="ECO:0000313" key="12">
    <source>
        <dbReference type="WBParaSite" id="ALUE_0001808401-mRNA-1"/>
    </source>
</evidence>
<reference evidence="12" key="1">
    <citation type="submission" date="2017-02" db="UniProtKB">
        <authorList>
            <consortium name="WormBaseParasite"/>
        </authorList>
    </citation>
    <scope>IDENTIFICATION</scope>
</reference>
<dbReference type="Gene3D" id="2.130.10.10">
    <property type="entry name" value="YVTN repeat-like/Quinoprotein amine dehydrogenase"/>
    <property type="match status" value="1"/>
</dbReference>
<organism evidence="11 12">
    <name type="scientific">Ascaris lumbricoides</name>
    <name type="common">Giant roundworm</name>
    <dbReference type="NCBI Taxonomy" id="6252"/>
    <lineage>
        <taxon>Eukaryota</taxon>
        <taxon>Metazoa</taxon>
        <taxon>Ecdysozoa</taxon>
        <taxon>Nematoda</taxon>
        <taxon>Chromadorea</taxon>
        <taxon>Rhabditida</taxon>
        <taxon>Spirurina</taxon>
        <taxon>Ascaridomorpha</taxon>
        <taxon>Ascaridoidea</taxon>
        <taxon>Ascarididae</taxon>
        <taxon>Ascaris</taxon>
    </lineage>
</organism>
<evidence type="ECO:0000259" key="10">
    <source>
        <dbReference type="Pfam" id="PF23350"/>
    </source>
</evidence>
<dbReference type="GO" id="GO:1905515">
    <property type="term" value="P:non-motile cilium assembly"/>
    <property type="evidence" value="ECO:0007669"/>
    <property type="project" value="InterPro"/>
</dbReference>
<evidence type="ECO:0000256" key="2">
    <source>
        <dbReference type="ARBA" id="ARBA00004245"/>
    </source>
</evidence>
<dbReference type="GO" id="GO:0043005">
    <property type="term" value="C:neuron projection"/>
    <property type="evidence" value="ECO:0007669"/>
    <property type="project" value="TreeGrafter"/>
</dbReference>
<dbReference type="Pfam" id="PF23350">
    <property type="entry name" value="BBS2_pf"/>
    <property type="match status" value="1"/>
</dbReference>
<dbReference type="SUPFAM" id="SSF50978">
    <property type="entry name" value="WD40 repeat-like"/>
    <property type="match status" value="1"/>
</dbReference>
<dbReference type="GO" id="GO:0016020">
    <property type="term" value="C:membrane"/>
    <property type="evidence" value="ECO:0007669"/>
    <property type="project" value="TreeGrafter"/>
</dbReference>
<feature type="domain" description="BBS2 platform" evidence="10">
    <location>
        <begin position="468"/>
        <end position="555"/>
    </location>
</feature>
<evidence type="ECO:0000256" key="3">
    <source>
        <dbReference type="ARBA" id="ARBA00022490"/>
    </source>
</evidence>
<feature type="domain" description="Ciliary BBSome complex subunit 2 middle region" evidence="9">
    <location>
        <begin position="140"/>
        <end position="243"/>
    </location>
</feature>
<protein>
    <submittedName>
        <fullName evidence="12">Bardet-Biedl syndrome 2 protein homolog</fullName>
    </submittedName>
</protein>
<dbReference type="InterPro" id="IPR029333">
    <property type="entry name" value="BBS2_GAE_dom"/>
</dbReference>
<dbReference type="InterPro" id="IPR029429">
    <property type="entry name" value="BBS2_Mid"/>
</dbReference>
<evidence type="ECO:0000256" key="5">
    <source>
        <dbReference type="ARBA" id="ARBA00023212"/>
    </source>
</evidence>
<evidence type="ECO:0000259" key="8">
    <source>
        <dbReference type="Pfam" id="PF14782"/>
    </source>
</evidence>
<dbReference type="GO" id="GO:0034464">
    <property type="term" value="C:BBSome"/>
    <property type="evidence" value="ECO:0007669"/>
    <property type="project" value="InterPro"/>
</dbReference>
<dbReference type="InterPro" id="IPR015943">
    <property type="entry name" value="WD40/YVTN_repeat-like_dom_sf"/>
</dbReference>
<keyword evidence="6" id="KW-0966">Cell projection</keyword>
<evidence type="ECO:0000313" key="11">
    <source>
        <dbReference type="Proteomes" id="UP000036681"/>
    </source>
</evidence>
<dbReference type="InterPro" id="IPR029430">
    <property type="entry name" value="BBS2_N"/>
</dbReference>
<sequence>MLGLRTAFTFSLLHRTVPKCAQAGVLDDSARLRLVVATVTNKVIIHETDTVLNINERIISLAVAPLGTSYDLILIGTTSSILAYDVQKNTNIFRKDIADGVGSFSTLGTLAMCGSNCAIWGLDANGKDSFWTVTGDNVLSLCLCDIDNDGVNELVAGSEDFDIRVFKDDLLLFELNETDAVTSVHDLGHGTFAYALANGTLGAYQGEIRLWRIKSKNQVAALVTFPDSETLTCAWSGGKIDMRNAENGEVKLKETLNGQVANAFVRNSQLTIVMLDGSVHGFEMSEDQSVADDGQSVLHDLGLRKHIHGFEMSEDQSVADDGQSVLHDLGLRKHSLLVELRNYELNQQSGNVEILENERKLPANTHLETCLIVNSDTVPPSVELQLSVSNDAIIRAVIVFAEGIFPGESFITHPTSNFSSNLCVQLRLDKDIAVDLHIKTFIGYPESTQLHVFELTRALPRFSMFALCNDTAPEPEGNAVFTINERPPRLATWINENFLLCDEIDCEEDSSLSVRFYSMRSTGMLFIEMDNSGKVTIRNDDMELVGNVIQAIAEYFHITTISTIANFPAQMKSLNELTEKVALNFNRYTSSPLNLAKQII</sequence>
<accession>A0A0M3IHY1</accession>
<keyword evidence="3" id="KW-0963">Cytoplasm</keyword>
<keyword evidence="4" id="KW-0969">Cilium</keyword>
<evidence type="ECO:0000256" key="4">
    <source>
        <dbReference type="ARBA" id="ARBA00023069"/>
    </source>
</evidence>
<keyword evidence="5" id="KW-0206">Cytoskeleton</keyword>
<dbReference type="Pfam" id="PF14781">
    <property type="entry name" value="BBS2_N"/>
    <property type="match status" value="1"/>
</dbReference>
<dbReference type="InterPro" id="IPR016616">
    <property type="entry name" value="Bardet-Biedl_syndrome_2_prot"/>
</dbReference>
<evidence type="ECO:0000256" key="6">
    <source>
        <dbReference type="ARBA" id="ARBA00023273"/>
    </source>
</evidence>
<dbReference type="GO" id="GO:0036064">
    <property type="term" value="C:ciliary basal body"/>
    <property type="evidence" value="ECO:0007669"/>
    <property type="project" value="TreeGrafter"/>
</dbReference>
<dbReference type="GO" id="GO:0031514">
    <property type="term" value="C:motile cilium"/>
    <property type="evidence" value="ECO:0007669"/>
    <property type="project" value="TreeGrafter"/>
</dbReference>
<keyword evidence="11" id="KW-1185">Reference proteome</keyword>
<dbReference type="InterPro" id="IPR036322">
    <property type="entry name" value="WD40_repeat_dom_sf"/>
</dbReference>
<dbReference type="Proteomes" id="UP000036681">
    <property type="component" value="Unplaced"/>
</dbReference>
<evidence type="ECO:0000259" key="9">
    <source>
        <dbReference type="Pfam" id="PF14783"/>
    </source>
</evidence>
<evidence type="ECO:0000256" key="1">
    <source>
        <dbReference type="ARBA" id="ARBA00004138"/>
    </source>
</evidence>
<feature type="domain" description="BBS2 GAE" evidence="8">
    <location>
        <begin position="381"/>
        <end position="462"/>
    </location>
</feature>
<dbReference type="Pfam" id="PF14782">
    <property type="entry name" value="BBS2_GAE"/>
    <property type="match status" value="1"/>
</dbReference>
<dbReference type="AlphaFoldDB" id="A0A0M3IHY1"/>
<feature type="domain" description="Ciliary BBSome complex subunit 2 N-terminal" evidence="7">
    <location>
        <begin position="36"/>
        <end position="102"/>
    </location>
</feature>
<evidence type="ECO:0000259" key="7">
    <source>
        <dbReference type="Pfam" id="PF14781"/>
    </source>
</evidence>
<name>A0A0M3IHY1_ASCLU</name>
<comment type="subcellular location">
    <subcellularLocation>
        <location evidence="1">Cell projection</location>
        <location evidence="1">Cilium</location>
    </subcellularLocation>
    <subcellularLocation>
        <location evidence="2">Cytoplasm</location>
        <location evidence="2">Cytoskeleton</location>
    </subcellularLocation>
</comment>
<dbReference type="PANTHER" id="PTHR32465">
    <property type="entry name" value="BARDET-BIEDL SYNDROME 2 PROTEIN"/>
    <property type="match status" value="1"/>
</dbReference>
<dbReference type="InterPro" id="IPR055379">
    <property type="entry name" value="BBS2_pf_dom"/>
</dbReference>
<dbReference type="Pfam" id="PF14783">
    <property type="entry name" value="BBS2_Mid"/>
    <property type="match status" value="1"/>
</dbReference>
<dbReference type="WBParaSite" id="ALUE_0001808401-mRNA-1">
    <property type="protein sequence ID" value="ALUE_0001808401-mRNA-1"/>
    <property type="gene ID" value="ALUE_0001808401"/>
</dbReference>
<proteinExistence type="predicted"/>
<dbReference type="PANTHER" id="PTHR32465:SF0">
    <property type="entry name" value="BARDET-BIEDL SYNDROME 2 PROTEIN"/>
    <property type="match status" value="1"/>
</dbReference>